<dbReference type="AlphaFoldDB" id="A0A074ZKL8"/>
<protein>
    <submittedName>
        <fullName evidence="1">Uncharacterized protein</fullName>
    </submittedName>
</protein>
<sequence length="68" mass="7712">MMTREDVMTEKPLFKNLTSDLESDLDGAWCKVACDLRYKETPCRLTLNRARDFGKSVIEVVTGQNAEA</sequence>
<evidence type="ECO:0000313" key="1">
    <source>
        <dbReference type="EMBL" id="KER27581.1"/>
    </source>
</evidence>
<dbReference type="RefSeq" id="XP_009168660.1">
    <property type="nucleotide sequence ID" value="XM_009170396.1"/>
</dbReference>
<dbReference type="GeneID" id="20319580"/>
<dbReference type="KEGG" id="ovi:T265_05398"/>
<accession>A0A074ZKL8</accession>
<gene>
    <name evidence="1" type="ORF">T265_05398</name>
</gene>
<proteinExistence type="predicted"/>
<keyword evidence="2" id="KW-1185">Reference proteome</keyword>
<reference evidence="1 2" key="1">
    <citation type="submission" date="2013-11" db="EMBL/GenBank/DDBJ databases">
        <title>Opisthorchis viverrini - life in the bile duct.</title>
        <authorList>
            <person name="Young N.D."/>
            <person name="Nagarajan N."/>
            <person name="Lin S.J."/>
            <person name="Korhonen P.K."/>
            <person name="Jex A.R."/>
            <person name="Hall R.S."/>
            <person name="Safavi-Hemami H."/>
            <person name="Kaewkong W."/>
            <person name="Bertrand D."/>
            <person name="Gao S."/>
            <person name="Seet Q."/>
            <person name="Wongkham S."/>
            <person name="Teh B.T."/>
            <person name="Wongkham C."/>
            <person name="Intapan P.M."/>
            <person name="Maleewong W."/>
            <person name="Yang X."/>
            <person name="Hu M."/>
            <person name="Wang Z."/>
            <person name="Hofmann A."/>
            <person name="Sternberg P.W."/>
            <person name="Tan P."/>
            <person name="Wang J."/>
            <person name="Gasser R.B."/>
        </authorList>
    </citation>
    <scope>NUCLEOTIDE SEQUENCE [LARGE SCALE GENOMIC DNA]</scope>
</reference>
<dbReference type="CTD" id="20319580"/>
<name>A0A074ZKL8_OPIVI</name>
<evidence type="ECO:0000313" key="2">
    <source>
        <dbReference type="Proteomes" id="UP000054324"/>
    </source>
</evidence>
<dbReference type="Proteomes" id="UP000054324">
    <property type="component" value="Unassembled WGS sequence"/>
</dbReference>
<organism evidence="1 2">
    <name type="scientific">Opisthorchis viverrini</name>
    <name type="common">Southeast Asian liver fluke</name>
    <dbReference type="NCBI Taxonomy" id="6198"/>
    <lineage>
        <taxon>Eukaryota</taxon>
        <taxon>Metazoa</taxon>
        <taxon>Spiralia</taxon>
        <taxon>Lophotrochozoa</taxon>
        <taxon>Platyhelminthes</taxon>
        <taxon>Trematoda</taxon>
        <taxon>Digenea</taxon>
        <taxon>Opisthorchiida</taxon>
        <taxon>Opisthorchiata</taxon>
        <taxon>Opisthorchiidae</taxon>
        <taxon>Opisthorchis</taxon>
    </lineage>
</organism>
<dbReference type="EMBL" id="KL596719">
    <property type="protein sequence ID" value="KER27581.1"/>
    <property type="molecule type" value="Genomic_DNA"/>
</dbReference>